<dbReference type="EMBL" id="JACMSC010000012">
    <property type="protein sequence ID" value="KAG6496428.1"/>
    <property type="molecule type" value="Genomic_DNA"/>
</dbReference>
<reference evidence="2 3" key="1">
    <citation type="submission" date="2020-08" db="EMBL/GenBank/DDBJ databases">
        <title>Plant Genome Project.</title>
        <authorList>
            <person name="Zhang R.-G."/>
        </authorList>
    </citation>
    <scope>NUCLEOTIDE SEQUENCE [LARGE SCALE GENOMIC DNA]</scope>
    <source>
        <tissue evidence="2">Rhizome</tissue>
    </source>
</reference>
<dbReference type="PANTHER" id="PTHR33782:SF5">
    <property type="entry name" value="MEDIATOR OF RNA POLYMERASE II TRANSCRIPTION SUBUNIT"/>
    <property type="match status" value="1"/>
</dbReference>
<gene>
    <name evidence="2" type="ORF">ZIOFF_044295</name>
</gene>
<name>A0A8J5FWH2_ZINOF</name>
<dbReference type="PANTHER" id="PTHR33782">
    <property type="entry name" value="OS01G0121600 PROTEIN"/>
    <property type="match status" value="1"/>
</dbReference>
<keyword evidence="1" id="KW-0472">Membrane</keyword>
<keyword evidence="3" id="KW-1185">Reference proteome</keyword>
<dbReference type="AlphaFoldDB" id="A0A8J5FWH2"/>
<accession>A0A8J5FWH2</accession>
<comment type="caution">
    <text evidence="2">The sequence shown here is derived from an EMBL/GenBank/DDBJ whole genome shotgun (WGS) entry which is preliminary data.</text>
</comment>
<organism evidence="2 3">
    <name type="scientific">Zingiber officinale</name>
    <name type="common">Ginger</name>
    <name type="synonym">Amomum zingiber</name>
    <dbReference type="NCBI Taxonomy" id="94328"/>
    <lineage>
        <taxon>Eukaryota</taxon>
        <taxon>Viridiplantae</taxon>
        <taxon>Streptophyta</taxon>
        <taxon>Embryophyta</taxon>
        <taxon>Tracheophyta</taxon>
        <taxon>Spermatophyta</taxon>
        <taxon>Magnoliopsida</taxon>
        <taxon>Liliopsida</taxon>
        <taxon>Zingiberales</taxon>
        <taxon>Zingiberaceae</taxon>
        <taxon>Zingiber</taxon>
    </lineage>
</organism>
<feature type="transmembrane region" description="Helical" evidence="1">
    <location>
        <begin position="116"/>
        <end position="139"/>
    </location>
</feature>
<sequence length="141" mass="15810">MACASSALTVPCSTHCLFRFRARRFAVCARKNHDDGKRSDGSHHYGGRLVDENMVTLRRRIHERRMEENCSDGVNEAPTDWMEWERRYYKRYGTDVSEVVGMVQVLLMNARPGAGLAAMAVVGLSLPAAMALLLLSLLAMH</sequence>
<protein>
    <submittedName>
        <fullName evidence="2">Uncharacterized protein</fullName>
    </submittedName>
</protein>
<proteinExistence type="predicted"/>
<evidence type="ECO:0000313" key="3">
    <source>
        <dbReference type="Proteomes" id="UP000734854"/>
    </source>
</evidence>
<keyword evidence="1" id="KW-1133">Transmembrane helix</keyword>
<keyword evidence="1" id="KW-0812">Transmembrane</keyword>
<evidence type="ECO:0000256" key="1">
    <source>
        <dbReference type="SAM" id="Phobius"/>
    </source>
</evidence>
<evidence type="ECO:0000313" key="2">
    <source>
        <dbReference type="EMBL" id="KAG6496428.1"/>
    </source>
</evidence>
<dbReference type="Proteomes" id="UP000734854">
    <property type="component" value="Unassembled WGS sequence"/>
</dbReference>